<dbReference type="InParanoid" id="A0A7N2M1I2"/>
<proteinExistence type="predicted"/>
<organism evidence="2 3">
    <name type="scientific">Quercus lobata</name>
    <name type="common">Valley oak</name>
    <dbReference type="NCBI Taxonomy" id="97700"/>
    <lineage>
        <taxon>Eukaryota</taxon>
        <taxon>Viridiplantae</taxon>
        <taxon>Streptophyta</taxon>
        <taxon>Embryophyta</taxon>
        <taxon>Tracheophyta</taxon>
        <taxon>Spermatophyta</taxon>
        <taxon>Magnoliopsida</taxon>
        <taxon>eudicotyledons</taxon>
        <taxon>Gunneridae</taxon>
        <taxon>Pentapetalae</taxon>
        <taxon>rosids</taxon>
        <taxon>fabids</taxon>
        <taxon>Fagales</taxon>
        <taxon>Fagaceae</taxon>
        <taxon>Quercus</taxon>
    </lineage>
</organism>
<reference evidence="2" key="2">
    <citation type="submission" date="2021-01" db="UniProtKB">
        <authorList>
            <consortium name="EnsemblPlants"/>
        </authorList>
    </citation>
    <scope>IDENTIFICATION</scope>
</reference>
<dbReference type="OMA" id="ERGCSIS"/>
<name>A0A7N2M1I2_QUELO</name>
<sequence length="296" mass="32672">MTPIRFISTSTIRAAVSPNELTRRIALTPWDLQMLLVDHVRKGLLFFKATPSQEEELQGNSVIDHLKTSLSRTLDMFCPLAGRLVLVENNDDKTSSFFVDCNNLGDQFVHAVVDDVTVADILDPIYVPHIVNSFFLMNSVLNYDGTSKPLLAVQATELDDGIFISCTLSHCVVDGSSFWHFFNTWSEISREEKRRSIGHGFNMIQSEDVVAMYVNNSKDFHGNQGHNHGGKGGNPKKDRLVYTYCGLIGHIADKCYKLHGYPPSYKPKGGNKAMADQVAVVLPSGNSGNFGSSNGA</sequence>
<evidence type="ECO:0000313" key="2">
    <source>
        <dbReference type="EnsemblPlants" id="QL07p002978:mrna"/>
    </source>
</evidence>
<dbReference type="EMBL" id="LRBV02000007">
    <property type="status" value="NOT_ANNOTATED_CDS"/>
    <property type="molecule type" value="Genomic_DNA"/>
</dbReference>
<dbReference type="Gramene" id="QL07p002978:mrna">
    <property type="protein sequence ID" value="QL07p002978:mrna"/>
    <property type="gene ID" value="QL07p002978"/>
</dbReference>
<dbReference type="InterPro" id="IPR023213">
    <property type="entry name" value="CAT-like_dom_sf"/>
</dbReference>
<dbReference type="Proteomes" id="UP000594261">
    <property type="component" value="Chromosome 7"/>
</dbReference>
<dbReference type="EnsemblPlants" id="QL07p002978:mrna">
    <property type="protein sequence ID" value="QL07p002978:mrna"/>
    <property type="gene ID" value="QL07p002978"/>
</dbReference>
<keyword evidence="3" id="KW-1185">Reference proteome</keyword>
<evidence type="ECO:0000256" key="1">
    <source>
        <dbReference type="ARBA" id="ARBA00022679"/>
    </source>
</evidence>
<dbReference type="InterPro" id="IPR051283">
    <property type="entry name" value="Sec_Metabolite_Acyltrans"/>
</dbReference>
<dbReference type="Gene3D" id="3.30.559.10">
    <property type="entry name" value="Chloramphenicol acetyltransferase-like domain"/>
    <property type="match status" value="1"/>
</dbReference>
<keyword evidence="1" id="KW-0808">Transferase</keyword>
<dbReference type="Pfam" id="PF02458">
    <property type="entry name" value="Transferase"/>
    <property type="match status" value="1"/>
</dbReference>
<protein>
    <submittedName>
        <fullName evidence="2">Uncharacterized protein</fullName>
    </submittedName>
</protein>
<accession>A0A7N2M1I2</accession>
<dbReference type="PANTHER" id="PTHR31896:SF39">
    <property type="entry name" value="PROTEIN ENHANCED PSEUDOMONAS SUSCEPTIBILITY 1-LIKE"/>
    <property type="match status" value="1"/>
</dbReference>
<evidence type="ECO:0000313" key="3">
    <source>
        <dbReference type="Proteomes" id="UP000594261"/>
    </source>
</evidence>
<dbReference type="GO" id="GO:0016740">
    <property type="term" value="F:transferase activity"/>
    <property type="evidence" value="ECO:0007669"/>
    <property type="project" value="UniProtKB-KW"/>
</dbReference>
<dbReference type="PANTHER" id="PTHR31896">
    <property type="entry name" value="FAMILY REGULATORY PROTEIN, PUTATIVE (AFU_ORTHOLOGUE AFUA_3G14730)-RELATED"/>
    <property type="match status" value="1"/>
</dbReference>
<dbReference type="AlphaFoldDB" id="A0A7N2M1I2"/>
<reference evidence="2 3" key="1">
    <citation type="journal article" date="2016" name="G3 (Bethesda)">
        <title>First Draft Assembly and Annotation of the Genome of a California Endemic Oak Quercus lobata Nee (Fagaceae).</title>
        <authorList>
            <person name="Sork V.L."/>
            <person name="Fitz-Gibbon S.T."/>
            <person name="Puiu D."/>
            <person name="Crepeau M."/>
            <person name="Gugger P.F."/>
            <person name="Sherman R."/>
            <person name="Stevens K."/>
            <person name="Langley C.H."/>
            <person name="Pellegrini M."/>
            <person name="Salzberg S.L."/>
        </authorList>
    </citation>
    <scope>NUCLEOTIDE SEQUENCE [LARGE SCALE GENOMIC DNA]</scope>
    <source>
        <strain evidence="2 3">cv. SW786</strain>
    </source>
</reference>